<dbReference type="PANTHER" id="PTHR30093">
    <property type="entry name" value="GENERAL SECRETION PATHWAY PROTEIN G"/>
    <property type="match status" value="1"/>
</dbReference>
<keyword evidence="1" id="KW-0472">Membrane</keyword>
<gene>
    <name evidence="2" type="ORF">CVU82_01440</name>
</gene>
<evidence type="ECO:0000313" key="2">
    <source>
        <dbReference type="EMBL" id="PKM91852.1"/>
    </source>
</evidence>
<dbReference type="Gene3D" id="3.30.700.10">
    <property type="entry name" value="Glycoprotein, Type 4 Pilin"/>
    <property type="match status" value="1"/>
</dbReference>
<dbReference type="SUPFAM" id="SSF54523">
    <property type="entry name" value="Pili subunits"/>
    <property type="match status" value="1"/>
</dbReference>
<keyword evidence="1" id="KW-1133">Transmembrane helix</keyword>
<keyword evidence="1" id="KW-0812">Transmembrane</keyword>
<proteinExistence type="predicted"/>
<sequence>MNFFFKTKKAFTLIELLVVIAIIGILATLATIALQQARSRARD</sequence>
<organism evidence="2 3">
    <name type="scientific">Candidatus Falkowbacteria bacterium HGW-Falkowbacteria-1</name>
    <dbReference type="NCBI Taxonomy" id="2013768"/>
    <lineage>
        <taxon>Bacteria</taxon>
        <taxon>Candidatus Falkowiibacteriota</taxon>
    </lineage>
</organism>
<dbReference type="InterPro" id="IPR045584">
    <property type="entry name" value="Pilin-like"/>
</dbReference>
<feature type="transmembrane region" description="Helical" evidence="1">
    <location>
        <begin position="12"/>
        <end position="34"/>
    </location>
</feature>
<dbReference type="AlphaFoldDB" id="A0A2N2EB08"/>
<dbReference type="EMBL" id="PHAI01000001">
    <property type="protein sequence ID" value="PKM91852.1"/>
    <property type="molecule type" value="Genomic_DNA"/>
</dbReference>
<dbReference type="NCBIfam" id="TIGR02532">
    <property type="entry name" value="IV_pilin_GFxxxE"/>
    <property type="match status" value="1"/>
</dbReference>
<protein>
    <submittedName>
        <fullName evidence="2">Prepilin-type cleavage/methylation domain-containing protein</fullName>
    </submittedName>
</protein>
<dbReference type="Proteomes" id="UP000233517">
    <property type="component" value="Unassembled WGS sequence"/>
</dbReference>
<name>A0A2N2EB08_9BACT</name>
<accession>A0A2N2EB08</accession>
<evidence type="ECO:0000313" key="3">
    <source>
        <dbReference type="Proteomes" id="UP000233517"/>
    </source>
</evidence>
<evidence type="ECO:0000256" key="1">
    <source>
        <dbReference type="SAM" id="Phobius"/>
    </source>
</evidence>
<reference evidence="2 3" key="1">
    <citation type="journal article" date="2017" name="ISME J.">
        <title>Potential for microbial H2 and metal transformations associated with novel bacteria and archaea in deep terrestrial subsurface sediments.</title>
        <authorList>
            <person name="Hernsdorf A.W."/>
            <person name="Amano Y."/>
            <person name="Miyakawa K."/>
            <person name="Ise K."/>
            <person name="Suzuki Y."/>
            <person name="Anantharaman K."/>
            <person name="Probst A."/>
            <person name="Burstein D."/>
            <person name="Thomas B.C."/>
            <person name="Banfield J.F."/>
        </authorList>
    </citation>
    <scope>NUCLEOTIDE SEQUENCE [LARGE SCALE GENOMIC DNA]</scope>
    <source>
        <strain evidence="2">HGW-Falkowbacteria-1</strain>
    </source>
</reference>
<comment type="caution">
    <text evidence="2">The sequence shown here is derived from an EMBL/GenBank/DDBJ whole genome shotgun (WGS) entry which is preliminary data.</text>
</comment>
<dbReference type="InterPro" id="IPR012902">
    <property type="entry name" value="N_methyl_site"/>
</dbReference>
<feature type="non-terminal residue" evidence="2">
    <location>
        <position position="43"/>
    </location>
</feature>
<dbReference type="Pfam" id="PF07963">
    <property type="entry name" value="N_methyl"/>
    <property type="match status" value="1"/>
</dbReference>